<dbReference type="PANTHER" id="PTHR43167">
    <property type="entry name" value="PUTATIVE (AFU_ORTHOLOGUE AFUA_6G01830)-RELATED"/>
    <property type="match status" value="1"/>
</dbReference>
<evidence type="ECO:0000313" key="1">
    <source>
        <dbReference type="EMBL" id="ANY75178.1"/>
    </source>
</evidence>
<sequence>MMTTIYRSNTLIPTLVTLSKDFAEKAGFSKSCTDDFGRLLYTLAGQEKKNILEIGTGFGVSTAWIISAVSKNAKLVTIDIDQSQVKIAREILGRENVEFLCGDWKDALKRGPFDLIFADVKDAKQDNAELLFESMSIGGLLILDDLTPEEY</sequence>
<dbReference type="SUPFAM" id="SSF53335">
    <property type="entry name" value="S-adenosyl-L-methionine-dependent methyltransferases"/>
    <property type="match status" value="1"/>
</dbReference>
<organism evidence="1">
    <name type="scientific">Paenibacillus ihbetae</name>
    <dbReference type="NCBI Taxonomy" id="1870820"/>
    <lineage>
        <taxon>Bacteria</taxon>
        <taxon>Bacillati</taxon>
        <taxon>Bacillota</taxon>
        <taxon>Bacilli</taxon>
        <taxon>Bacillales</taxon>
        <taxon>Paenibacillaceae</taxon>
        <taxon>Paenibacillus</taxon>
    </lineage>
</organism>
<gene>
    <name evidence="1" type="ORF">BBD41_22830</name>
</gene>
<dbReference type="Pfam" id="PF13578">
    <property type="entry name" value="Methyltransf_24"/>
    <property type="match status" value="1"/>
</dbReference>
<evidence type="ECO:0008006" key="2">
    <source>
        <dbReference type="Google" id="ProtNLM"/>
    </source>
</evidence>
<dbReference type="CDD" id="cd02440">
    <property type="entry name" value="AdoMet_MTases"/>
    <property type="match status" value="1"/>
</dbReference>
<reference evidence="1" key="1">
    <citation type="submission" date="2016-08" db="EMBL/GenBank/DDBJ databases">
        <title>Complete Genome Seqeunce of Paenibacillus sp. nov. IHBB 9852 from high altitute lake of Indian trans-Himalayas.</title>
        <authorList>
            <person name="Kiran S."/>
            <person name="Swarnkar M.K."/>
            <person name="Rana A."/>
            <person name="Tewari R."/>
            <person name="Gulati A."/>
        </authorList>
    </citation>
    <scope>NUCLEOTIDE SEQUENCE [LARGE SCALE GENOMIC DNA]</scope>
    <source>
        <strain evidence="1">IHBB 9852</strain>
    </source>
</reference>
<name>A0A1B2E5B7_9BACL</name>
<dbReference type="Gene3D" id="3.40.50.150">
    <property type="entry name" value="Vaccinia Virus protein VP39"/>
    <property type="match status" value="1"/>
</dbReference>
<accession>A0A1B2E5B7</accession>
<protein>
    <recommendedName>
        <fullName evidence="2">Methyltransferase domain-containing protein</fullName>
    </recommendedName>
</protein>
<dbReference type="PANTHER" id="PTHR43167:SF1">
    <property type="entry name" value="PUTATIVE (AFU_ORTHOLOGUE AFUA_6G01830)-RELATED"/>
    <property type="match status" value="1"/>
</dbReference>
<proteinExistence type="predicted"/>
<dbReference type="RefSeq" id="WP_099478839.1">
    <property type="nucleotide sequence ID" value="NZ_CP016809.1"/>
</dbReference>
<dbReference type="InterPro" id="IPR029063">
    <property type="entry name" value="SAM-dependent_MTases_sf"/>
</dbReference>
<dbReference type="AlphaFoldDB" id="A0A1B2E5B7"/>
<dbReference type="EMBL" id="CP016809">
    <property type="protein sequence ID" value="ANY75178.1"/>
    <property type="molecule type" value="Genomic_DNA"/>
</dbReference>
<dbReference type="KEGG" id="pib:BBD41_22830"/>